<evidence type="ECO:0000313" key="2">
    <source>
        <dbReference type="EMBL" id="QTC91207.1"/>
    </source>
</evidence>
<protein>
    <recommendedName>
        <fullName evidence="4">ATPase</fullName>
    </recommendedName>
</protein>
<keyword evidence="1" id="KW-0732">Signal</keyword>
<dbReference type="SUPFAM" id="SSF55961">
    <property type="entry name" value="Bet v1-like"/>
    <property type="match status" value="1"/>
</dbReference>
<sequence length="193" mass="20391">MSAKAAIRTAARSAIAALCLSAPMALIAPAADAEVIEKDADHFVLRYSVGLETAPEDIYSAIGEVGQWWDSAHTYSGDARNLTLPLEVGGCFCEALADGKTFEHGRVMQADPETGVLLEAPLGPLKGKATTAQWSLGWSGVAGGWEMVMTYVVRGPGLGAFAEGVDGVMQGQFSRWVRFTEYGPDVPAETSSH</sequence>
<keyword evidence="3" id="KW-1185">Reference proteome</keyword>
<name>A0A975C436_9CAUL</name>
<reference evidence="2" key="1">
    <citation type="submission" date="2020-09" db="EMBL/GenBank/DDBJ databases">
        <title>Brevundimonas sp. LVF2 isolated from a puddle in Goettingen, Germany.</title>
        <authorList>
            <person name="Friedrich I."/>
            <person name="Klassen A."/>
            <person name="Hannes N."/>
            <person name="Schneider D."/>
            <person name="Hertel R."/>
            <person name="Daniel R."/>
        </authorList>
    </citation>
    <scope>NUCLEOTIDE SEQUENCE</scope>
    <source>
        <strain evidence="2">LVF2</strain>
    </source>
</reference>
<evidence type="ECO:0000313" key="3">
    <source>
        <dbReference type="Proteomes" id="UP000663918"/>
    </source>
</evidence>
<feature type="signal peptide" evidence="1">
    <location>
        <begin position="1"/>
        <end position="30"/>
    </location>
</feature>
<proteinExistence type="predicted"/>
<dbReference type="InterPro" id="IPR023393">
    <property type="entry name" value="START-like_dom_sf"/>
</dbReference>
<feature type="chain" id="PRO_5037793131" description="ATPase" evidence="1">
    <location>
        <begin position="31"/>
        <end position="193"/>
    </location>
</feature>
<accession>A0A975C436</accession>
<dbReference type="KEGG" id="bgoe:IFJ75_18750"/>
<dbReference type="Gene3D" id="3.30.530.20">
    <property type="match status" value="1"/>
</dbReference>
<evidence type="ECO:0000256" key="1">
    <source>
        <dbReference type="SAM" id="SignalP"/>
    </source>
</evidence>
<gene>
    <name evidence="2" type="ORF">IFJ75_18750</name>
</gene>
<dbReference type="Proteomes" id="UP000663918">
    <property type="component" value="Chromosome"/>
</dbReference>
<organism evidence="2 3">
    <name type="scientific">Brevundimonas goettingensis</name>
    <dbReference type="NCBI Taxonomy" id="2774190"/>
    <lineage>
        <taxon>Bacteria</taxon>
        <taxon>Pseudomonadati</taxon>
        <taxon>Pseudomonadota</taxon>
        <taxon>Alphaproteobacteria</taxon>
        <taxon>Caulobacterales</taxon>
        <taxon>Caulobacteraceae</taxon>
        <taxon>Brevundimonas</taxon>
    </lineage>
</organism>
<dbReference type="AlphaFoldDB" id="A0A975C436"/>
<evidence type="ECO:0008006" key="4">
    <source>
        <dbReference type="Google" id="ProtNLM"/>
    </source>
</evidence>
<dbReference type="EMBL" id="CP062222">
    <property type="protein sequence ID" value="QTC91207.1"/>
    <property type="molecule type" value="Genomic_DNA"/>
</dbReference>
<dbReference type="RefSeq" id="WP_207870293.1">
    <property type="nucleotide sequence ID" value="NZ_CP062222.1"/>
</dbReference>